<keyword evidence="2" id="KW-1185">Reference proteome</keyword>
<comment type="caution">
    <text evidence="1">The sequence shown here is derived from an EMBL/GenBank/DDBJ whole genome shotgun (WGS) entry which is preliminary data.</text>
</comment>
<reference evidence="2" key="1">
    <citation type="submission" date="2016-02" db="EMBL/GenBank/DDBJ databases">
        <authorList>
            <person name="Shin S.-K."/>
            <person name="Yi H."/>
            <person name="Kim E."/>
        </authorList>
    </citation>
    <scope>NUCLEOTIDE SEQUENCE [LARGE SCALE GENOMIC DNA]</scope>
    <source>
        <strain evidence="2">LPB0003</strain>
    </source>
</reference>
<accession>A0A1B8TTP8</accession>
<evidence type="ECO:0000313" key="2">
    <source>
        <dbReference type="Proteomes" id="UP000092584"/>
    </source>
</evidence>
<dbReference type="EMBL" id="LSFM01000023">
    <property type="protein sequence ID" value="OBY62914.1"/>
    <property type="molecule type" value="Genomic_DNA"/>
</dbReference>
<dbReference type="KEGG" id="pob:LPB03_12290"/>
<proteinExistence type="predicted"/>
<gene>
    <name evidence="1" type="ORF">LPB3_12305</name>
</gene>
<dbReference type="STRING" id="1774273.LPB03_12290"/>
<dbReference type="Proteomes" id="UP000092584">
    <property type="component" value="Unassembled WGS sequence"/>
</dbReference>
<dbReference type="OrthoDB" id="1189036at2"/>
<dbReference type="AlphaFoldDB" id="A0A1B8TTP8"/>
<protein>
    <submittedName>
        <fullName evidence="1">Uncharacterized protein</fullName>
    </submittedName>
</protein>
<dbReference type="RefSeq" id="WP_065319891.1">
    <property type="nucleotide sequence ID" value="NZ_CP017477.1"/>
</dbReference>
<sequence>MEILSDVTFNIQLKKHTFCNYQLKIDEKVMTLTFPQVLQLRNKVNLLTSTENLENIIENENFVLLFIADRKHLVFLEIPKLLDLKEELGYCFSDF</sequence>
<name>A0A1B8TTP8_9FLAO</name>
<organism evidence="1 2">
    <name type="scientific">Polaribacter vadi</name>
    <dbReference type="NCBI Taxonomy" id="1774273"/>
    <lineage>
        <taxon>Bacteria</taxon>
        <taxon>Pseudomonadati</taxon>
        <taxon>Bacteroidota</taxon>
        <taxon>Flavobacteriia</taxon>
        <taxon>Flavobacteriales</taxon>
        <taxon>Flavobacteriaceae</taxon>
    </lineage>
</organism>
<evidence type="ECO:0000313" key="1">
    <source>
        <dbReference type="EMBL" id="OBY62914.1"/>
    </source>
</evidence>